<dbReference type="InterPro" id="IPR013780">
    <property type="entry name" value="Glyco_hydro_b"/>
</dbReference>
<sequence length="851" mass="95104">MKRIAFLFAVSLGAVAVSAQTDPHLKLWYAKPAKAWEEALPLGNGKTGAMVFGGVKKERYQLNDNTLWSGFPDGGNNPNGPTVLPEVRKAVFDGDYIKAADLWKKMQGPYSARYLPLGNLLLEFPFADTLGTGYYRDLDLNNATATVRYTTGGVQYQRETFTSFPDKVMMVRLTANKGKQVSFTAALTSKLHYSVKATANNQLVLTGKAPKFVANRESEPQQVVYDEDPKGEGMNFVIYLYIKTEGGTVKQSGDQLSVTGADAVTIYLTEATSFNGFNRSPGKEGKDPNTEAKTNLDKVRILSWAQIKQRHVSDYQALFNRVKLNLGTNEDAVKLPTDDRLRRFADTKNDNQLQTLYYQFGRYLLIASSRPGSRPANLQGIWNDHVQPPWGSNYTTNINTEMNYWLAENTNLSECHQPLFDFMKELAVNGAVTAKVNYNIREGWVTHHNSDLWAKTSPPGGFEWDPKGMPRWSCWPMAGVWFSTHLWEHYLYTGDKKWLQSTGYPLMKGAAQFMLHWLIKDKTTPWLVTNPSTSPENTIKLNGKEYQVALASTMDMSLLRELFAAVIKTSTVLNTDAAFRKQVQEAYDQLYPYHIGQYGQLQEWYGDWDDPKDKHRHLSHLFGLYPGSQITVQQTPELAAAAKQSLIHRGDVSTGWSMAWKINWWARLQDGDHAYKILSDAFTYIDPNQTRETMGGGGTYPNLFDAHPPFQIDGNFGATAGITEMLLQSHAGYLSLLPALPTAWAAGSIKGIKARGNFMVDIQWKEGKLAVAKIISGSGGICRIKTTTPVKIVEVKANPVQGANANPLNIAYGKVVYEKNPQAKLVSIGKEGEYMMEFPTVKGKTYTIVNQ</sequence>
<dbReference type="SUPFAM" id="SSF48208">
    <property type="entry name" value="Six-hairpin glycosidases"/>
    <property type="match status" value="1"/>
</dbReference>
<dbReference type="Gene3D" id="2.70.98.50">
    <property type="entry name" value="putative glycoside hydrolase family protein from bacillus halodurans"/>
    <property type="match status" value="1"/>
</dbReference>
<dbReference type="InterPro" id="IPR012341">
    <property type="entry name" value="6hp_glycosidase-like_sf"/>
</dbReference>
<dbReference type="Proteomes" id="UP000263900">
    <property type="component" value="Chromosome"/>
</dbReference>
<dbReference type="PIRSF" id="PIRSF007663">
    <property type="entry name" value="UCP007663"/>
    <property type="match status" value="1"/>
</dbReference>
<name>A0A3B7MEZ2_9BACT</name>
<dbReference type="FunFam" id="1.50.10.10:FF:000028">
    <property type="entry name" value="Alpha-L-fucosidase 2"/>
    <property type="match status" value="1"/>
</dbReference>
<dbReference type="GO" id="GO:0005975">
    <property type="term" value="P:carbohydrate metabolic process"/>
    <property type="evidence" value="ECO:0007669"/>
    <property type="project" value="InterPro"/>
</dbReference>
<dbReference type="Gene3D" id="1.50.10.10">
    <property type="match status" value="1"/>
</dbReference>
<feature type="domain" description="Alpha fucosidase A-like C-terminal" evidence="3">
    <location>
        <begin position="728"/>
        <end position="802"/>
    </location>
</feature>
<dbReference type="InterPro" id="IPR016518">
    <property type="entry name" value="Alpha-L-fucosidase"/>
</dbReference>
<dbReference type="KEGG" id="pseg:D3H65_02565"/>
<dbReference type="InterPro" id="IPR027414">
    <property type="entry name" value="GH95_N_dom"/>
</dbReference>
<dbReference type="Pfam" id="PF21307">
    <property type="entry name" value="Glyco_hydro_95_C"/>
    <property type="match status" value="1"/>
</dbReference>
<keyword evidence="1" id="KW-0732">Signal</keyword>
<dbReference type="Gene3D" id="2.60.40.1180">
    <property type="entry name" value="Golgi alpha-mannosidase II"/>
    <property type="match status" value="1"/>
</dbReference>
<dbReference type="EMBL" id="CP032157">
    <property type="protein sequence ID" value="AXY72918.1"/>
    <property type="molecule type" value="Genomic_DNA"/>
</dbReference>
<evidence type="ECO:0000259" key="2">
    <source>
        <dbReference type="Pfam" id="PF14498"/>
    </source>
</evidence>
<keyword evidence="6" id="KW-1185">Reference proteome</keyword>
<proteinExistence type="predicted"/>
<dbReference type="GO" id="GO:0004560">
    <property type="term" value="F:alpha-L-fucosidase activity"/>
    <property type="evidence" value="ECO:0007669"/>
    <property type="project" value="InterPro"/>
</dbReference>
<dbReference type="OrthoDB" id="9768507at2"/>
<evidence type="ECO:0000313" key="5">
    <source>
        <dbReference type="EMBL" id="AXY72918.1"/>
    </source>
</evidence>
<organism evidence="5 6">
    <name type="scientific">Paraflavitalea soli</name>
    <dbReference type="NCBI Taxonomy" id="2315862"/>
    <lineage>
        <taxon>Bacteria</taxon>
        <taxon>Pseudomonadati</taxon>
        <taxon>Bacteroidota</taxon>
        <taxon>Chitinophagia</taxon>
        <taxon>Chitinophagales</taxon>
        <taxon>Chitinophagaceae</taxon>
        <taxon>Paraflavitalea</taxon>
    </lineage>
</organism>
<evidence type="ECO:0000313" key="6">
    <source>
        <dbReference type="Proteomes" id="UP000263900"/>
    </source>
</evidence>
<dbReference type="RefSeq" id="WP_119048756.1">
    <property type="nucleotide sequence ID" value="NZ_CP032157.1"/>
</dbReference>
<dbReference type="InterPro" id="IPR049053">
    <property type="entry name" value="AFCA-like_C"/>
</dbReference>
<evidence type="ECO:0000259" key="3">
    <source>
        <dbReference type="Pfam" id="PF21307"/>
    </source>
</evidence>
<reference evidence="5 6" key="1">
    <citation type="submission" date="2018-09" db="EMBL/GenBank/DDBJ databases">
        <title>Genome sequencing of strain 6GH32-13.</title>
        <authorList>
            <person name="Weon H.-Y."/>
            <person name="Heo J."/>
            <person name="Kwon S.-W."/>
        </authorList>
    </citation>
    <scope>NUCLEOTIDE SEQUENCE [LARGE SCALE GENOMIC DNA]</scope>
    <source>
        <strain evidence="5 6">5GH32-13</strain>
    </source>
</reference>
<feature type="domain" description="Glycosyl hydrolase family 95 catalytic" evidence="4">
    <location>
        <begin position="303"/>
        <end position="726"/>
    </location>
</feature>
<dbReference type="InterPro" id="IPR054363">
    <property type="entry name" value="GH95_cat"/>
</dbReference>
<gene>
    <name evidence="5" type="ORF">D3H65_02565</name>
</gene>
<feature type="signal peptide" evidence="1">
    <location>
        <begin position="1"/>
        <end position="19"/>
    </location>
</feature>
<feature type="domain" description="Glycosyl hydrolase family 95 N-terminal" evidence="2">
    <location>
        <begin position="27"/>
        <end position="275"/>
    </location>
</feature>
<feature type="chain" id="PRO_5017588394" evidence="1">
    <location>
        <begin position="20"/>
        <end position="851"/>
    </location>
</feature>
<evidence type="ECO:0000256" key="1">
    <source>
        <dbReference type="SAM" id="SignalP"/>
    </source>
</evidence>
<dbReference type="Pfam" id="PF22124">
    <property type="entry name" value="Glyco_hydro_95_cat"/>
    <property type="match status" value="1"/>
</dbReference>
<dbReference type="PANTHER" id="PTHR31084">
    <property type="entry name" value="ALPHA-L-FUCOSIDASE 2"/>
    <property type="match status" value="1"/>
</dbReference>
<protein>
    <submittedName>
        <fullName evidence="5">Glycoside hydrolase family 95 protein</fullName>
    </submittedName>
</protein>
<dbReference type="InterPro" id="IPR008928">
    <property type="entry name" value="6-hairpin_glycosidase_sf"/>
</dbReference>
<dbReference type="PANTHER" id="PTHR31084:SF0">
    <property type="entry name" value="ALPHA-L-FUCOSIDASE 2"/>
    <property type="match status" value="1"/>
</dbReference>
<dbReference type="Pfam" id="PF14498">
    <property type="entry name" value="Glyco_hyd_65N_2"/>
    <property type="match status" value="1"/>
</dbReference>
<evidence type="ECO:0000259" key="4">
    <source>
        <dbReference type="Pfam" id="PF22124"/>
    </source>
</evidence>
<dbReference type="AlphaFoldDB" id="A0A3B7MEZ2"/>
<keyword evidence="5" id="KW-0378">Hydrolase</keyword>
<accession>A0A3B7MEZ2</accession>